<protein>
    <submittedName>
        <fullName evidence="1">Uncharacterized protein</fullName>
    </submittedName>
</protein>
<sequence>MDMAEKIVTQMPLTELWNAHGPLDARRAGNLGETDIERLLRDGSSFVVAETGQPLRWIEEGDRFAFWKAEVKCRLVAPDKDGFHLDDYPGNYCYIAAMWERVSRPPVIVLEKHH</sequence>
<dbReference type="OrthoDB" id="8419673at2"/>
<gene>
    <name evidence="1" type="ORF">CQ14_10595</name>
</gene>
<evidence type="ECO:0000313" key="1">
    <source>
        <dbReference type="EMBL" id="KRR25420.1"/>
    </source>
</evidence>
<evidence type="ECO:0000313" key="2">
    <source>
        <dbReference type="Proteomes" id="UP000051660"/>
    </source>
</evidence>
<name>A0A0R3N0M9_9BRAD</name>
<proteinExistence type="predicted"/>
<dbReference type="AlphaFoldDB" id="A0A0R3N0M9"/>
<organism evidence="1 2">
    <name type="scientific">Bradyrhizobium lablabi</name>
    <dbReference type="NCBI Taxonomy" id="722472"/>
    <lineage>
        <taxon>Bacteria</taxon>
        <taxon>Pseudomonadati</taxon>
        <taxon>Pseudomonadota</taxon>
        <taxon>Alphaproteobacteria</taxon>
        <taxon>Hyphomicrobiales</taxon>
        <taxon>Nitrobacteraceae</taxon>
        <taxon>Bradyrhizobium</taxon>
    </lineage>
</organism>
<comment type="caution">
    <text evidence="1">The sequence shown here is derived from an EMBL/GenBank/DDBJ whole genome shotgun (WGS) entry which is preliminary data.</text>
</comment>
<dbReference type="EMBL" id="LLYB01000057">
    <property type="protein sequence ID" value="KRR25420.1"/>
    <property type="molecule type" value="Genomic_DNA"/>
</dbReference>
<dbReference type="Proteomes" id="UP000051660">
    <property type="component" value="Unassembled WGS sequence"/>
</dbReference>
<accession>A0A0R3N0M9</accession>
<reference evidence="1 2" key="1">
    <citation type="submission" date="2014-03" db="EMBL/GenBank/DDBJ databases">
        <title>Bradyrhizobium valentinum sp. nov., isolated from effective nodules of Lupinus mariae-josephae, a lupine endemic of basic-lime soils in Eastern Spain.</title>
        <authorList>
            <person name="Duran D."/>
            <person name="Rey L."/>
            <person name="Navarro A."/>
            <person name="Busquets A."/>
            <person name="Imperial J."/>
            <person name="Ruiz-Argueso T."/>
        </authorList>
    </citation>
    <scope>NUCLEOTIDE SEQUENCE [LARGE SCALE GENOMIC DNA]</scope>
    <source>
        <strain evidence="1 2">CCBAU 23086</strain>
    </source>
</reference>